<dbReference type="InterPro" id="IPR035994">
    <property type="entry name" value="Nucleoside_phosphorylase_sf"/>
</dbReference>
<sequence length="241" mass="25918">MKKYRDESERDPSRWIDWKERIRMHKRILVMAAVEAEAEAVKRGLGETSIFEVQTCGVGPIAAAASTARCLARAEPSYDLVISMGIGGGFAGQAPLTSIVVSDRIIAADLGAETPEGFIPLDEMGFGQTMIEADGPARSEIVARLEQHDLPVRTGPVLTVSTVTGTASSTARLLARYPDAAAEGMEGFGIAQAARDQSVPVIEIRAISNVVGPRDRDAWRIPEALQQLERVGAALKHFTVH</sequence>
<comment type="pathway">
    <text evidence="1">Quinol/quinone metabolism; menaquinone biosynthesis.</text>
</comment>
<dbReference type="Gene3D" id="3.40.50.1580">
    <property type="entry name" value="Nucleoside phosphorylase domain"/>
    <property type="match status" value="1"/>
</dbReference>
<keyword evidence="1 4" id="KW-0378">Hydrolase</keyword>
<dbReference type="Pfam" id="PF01048">
    <property type="entry name" value="PNP_UDP_1"/>
    <property type="match status" value="1"/>
</dbReference>
<dbReference type="InterPro" id="IPR019963">
    <property type="entry name" value="FL_hydrolase_MqnB"/>
</dbReference>
<evidence type="ECO:0000256" key="2">
    <source>
        <dbReference type="NCBIfam" id="TIGR03664"/>
    </source>
</evidence>
<comment type="similarity">
    <text evidence="1">Belongs to the PNP/UDP phosphorylase family. Futalosine hydrolase subfamily.</text>
</comment>
<dbReference type="PANTHER" id="PTHR46832">
    <property type="entry name" value="5'-METHYLTHIOADENOSINE/S-ADENOSYLHOMOCYSTEINE NUCLEOSIDASE"/>
    <property type="match status" value="1"/>
</dbReference>
<dbReference type="HAMAP" id="MF_00991">
    <property type="entry name" value="MqnB"/>
    <property type="match status" value="1"/>
</dbReference>
<evidence type="ECO:0000313" key="5">
    <source>
        <dbReference type="Proteomes" id="UP001597497"/>
    </source>
</evidence>
<name>A0ABW5RF29_9BACL</name>
<dbReference type="PANTHER" id="PTHR46832:SF2">
    <property type="entry name" value="FUTALOSINE HYDROLASE"/>
    <property type="match status" value="1"/>
</dbReference>
<feature type="domain" description="Nucleoside phosphorylase" evidence="3">
    <location>
        <begin position="54"/>
        <end position="235"/>
    </location>
</feature>
<comment type="function">
    <text evidence="1">Catalyzes the hydrolysis of futalosine (FL) to dehypoxanthine futalosine (DHFL) and hypoxanthine, a step in the biosynthesis of menaquinone (MK, vitamin K2).</text>
</comment>
<dbReference type="InterPro" id="IPR000845">
    <property type="entry name" value="Nucleoside_phosphorylase_d"/>
</dbReference>
<keyword evidence="5" id="KW-1185">Reference proteome</keyword>
<organism evidence="4 5">
    <name type="scientific">Marinicrinis sediminis</name>
    <dbReference type="NCBI Taxonomy" id="1652465"/>
    <lineage>
        <taxon>Bacteria</taxon>
        <taxon>Bacillati</taxon>
        <taxon>Bacillota</taxon>
        <taxon>Bacilli</taxon>
        <taxon>Bacillales</taxon>
        <taxon>Paenibacillaceae</taxon>
    </lineage>
</organism>
<gene>
    <name evidence="1" type="primary">mqnB</name>
    <name evidence="4" type="ORF">ACFSUC_13830</name>
</gene>
<dbReference type="EC" id="3.2.2.26" evidence="1 2"/>
<dbReference type="GO" id="GO:0016798">
    <property type="term" value="F:hydrolase activity, acting on glycosyl bonds"/>
    <property type="evidence" value="ECO:0007669"/>
    <property type="project" value="UniProtKB-KW"/>
</dbReference>
<dbReference type="SUPFAM" id="SSF53167">
    <property type="entry name" value="Purine and uridine phosphorylases"/>
    <property type="match status" value="1"/>
</dbReference>
<accession>A0ABW5RF29</accession>
<evidence type="ECO:0000256" key="1">
    <source>
        <dbReference type="HAMAP-Rule" id="MF_00991"/>
    </source>
</evidence>
<protein>
    <recommendedName>
        <fullName evidence="1 2">Futalosine hydrolase</fullName>
        <shortName evidence="1">FL hydrolase</shortName>
        <ecNumber evidence="1 2">3.2.2.26</ecNumber>
    </recommendedName>
    <alternativeName>
        <fullName evidence="1">Futalosine nucleosidase</fullName>
    </alternativeName>
    <alternativeName>
        <fullName evidence="1">Menaquinone biosynthetic enzyme MqnB</fullName>
    </alternativeName>
</protein>
<dbReference type="RefSeq" id="WP_379930208.1">
    <property type="nucleotide sequence ID" value="NZ_JBHUMM010000043.1"/>
</dbReference>
<dbReference type="Proteomes" id="UP001597497">
    <property type="component" value="Unassembled WGS sequence"/>
</dbReference>
<comment type="caution">
    <text evidence="4">The sequence shown here is derived from an EMBL/GenBank/DDBJ whole genome shotgun (WGS) entry which is preliminary data.</text>
</comment>
<comment type="catalytic activity">
    <reaction evidence="1">
        <text>futalosine + H2O = dehypoxanthine futalosine + hypoxanthine</text>
        <dbReference type="Rhea" id="RHEA:25904"/>
        <dbReference type="ChEBI" id="CHEBI:15377"/>
        <dbReference type="ChEBI" id="CHEBI:17368"/>
        <dbReference type="ChEBI" id="CHEBI:58863"/>
        <dbReference type="ChEBI" id="CHEBI:58864"/>
        <dbReference type="EC" id="3.2.2.26"/>
    </reaction>
</comment>
<evidence type="ECO:0000259" key="3">
    <source>
        <dbReference type="Pfam" id="PF01048"/>
    </source>
</evidence>
<proteinExistence type="inferred from homology"/>
<evidence type="ECO:0000313" key="4">
    <source>
        <dbReference type="EMBL" id="MFD2672642.1"/>
    </source>
</evidence>
<reference evidence="5" key="1">
    <citation type="journal article" date="2019" name="Int. J. Syst. Evol. Microbiol.">
        <title>The Global Catalogue of Microorganisms (GCM) 10K type strain sequencing project: providing services to taxonomists for standard genome sequencing and annotation.</title>
        <authorList>
            <consortium name="The Broad Institute Genomics Platform"/>
            <consortium name="The Broad Institute Genome Sequencing Center for Infectious Disease"/>
            <person name="Wu L."/>
            <person name="Ma J."/>
        </authorList>
    </citation>
    <scope>NUCLEOTIDE SEQUENCE [LARGE SCALE GENOMIC DNA]</scope>
    <source>
        <strain evidence="5">KCTC 33676</strain>
    </source>
</reference>
<dbReference type="CDD" id="cd17766">
    <property type="entry name" value="futalosine_nucleosidase_MqnB"/>
    <property type="match status" value="1"/>
</dbReference>
<dbReference type="NCBIfam" id="TIGR03664">
    <property type="entry name" value="fut_nucase"/>
    <property type="match status" value="1"/>
</dbReference>
<keyword evidence="4" id="KW-0326">Glycosidase</keyword>
<dbReference type="NCBIfam" id="NF006087">
    <property type="entry name" value="PRK08236.1"/>
    <property type="match status" value="1"/>
</dbReference>
<keyword evidence="1" id="KW-0474">Menaquinone biosynthesis</keyword>
<dbReference type="EMBL" id="JBHUMM010000043">
    <property type="protein sequence ID" value="MFD2672642.1"/>
    <property type="molecule type" value="Genomic_DNA"/>
</dbReference>